<dbReference type="AlphaFoldDB" id="A0A0H3DL75"/>
<feature type="chain" id="PRO_5009772786" description="Lipoprotein" evidence="2">
    <location>
        <begin position="26"/>
        <end position="320"/>
    </location>
</feature>
<dbReference type="GeneID" id="66609190"/>
<dbReference type="RefSeq" id="WP_014574899.1">
    <property type="nucleotide sequence ID" value="NZ_CP010546.1"/>
</dbReference>
<dbReference type="eggNOG" id="ENOG5031Z8V">
    <property type="taxonomic scope" value="Bacteria"/>
</dbReference>
<dbReference type="PATRIC" id="fig|722438.3.peg.185"/>
<gene>
    <name evidence="3" type="ordered locus">MPNE_0191</name>
</gene>
<evidence type="ECO:0000313" key="3">
    <source>
        <dbReference type="EMBL" id="ADK87135.1"/>
    </source>
</evidence>
<accession>A0A0H3DL75</accession>
<dbReference type="PaxDb" id="722438-MPNE_0191"/>
<feature type="region of interest" description="Disordered" evidence="1">
    <location>
        <begin position="160"/>
        <end position="179"/>
    </location>
</feature>
<evidence type="ECO:0008006" key="5">
    <source>
        <dbReference type="Google" id="ProtNLM"/>
    </source>
</evidence>
<dbReference type="HOGENOM" id="CLU_989785_0_0_14"/>
<dbReference type="Proteomes" id="UP000007756">
    <property type="component" value="Chromosome"/>
</dbReference>
<name>A0A0H3DL75_MYCPB</name>
<proteinExistence type="predicted"/>
<dbReference type="NCBIfam" id="NF045741">
    <property type="entry name" value="MPN162"/>
    <property type="match status" value="1"/>
</dbReference>
<dbReference type="EMBL" id="CP002077">
    <property type="protein sequence ID" value="ADK87135.1"/>
    <property type="molecule type" value="Genomic_DNA"/>
</dbReference>
<dbReference type="PROSITE" id="PS51257">
    <property type="entry name" value="PROKAR_LIPOPROTEIN"/>
    <property type="match status" value="1"/>
</dbReference>
<evidence type="ECO:0000313" key="4">
    <source>
        <dbReference type="Proteomes" id="UP000007756"/>
    </source>
</evidence>
<dbReference type="STRING" id="722438.F539_00930"/>
<sequence length="320" mass="36086">MKLNLRFPSYFLPVVAASAFLVSCATPNTYEVQRAALIQLVEEDERQNYIQKGSIGANAVMTAAKAETKTAEKTATSTKAASIELKKTDTDIKTTTTTENKSASGYKLDTLFGDYILWVVDHLSGLLFSPKTNNSTTTQKIQLITEDKVILDGGNLTVEKNHEHGHTHKNGETHEHDHDHHEGEEEVIVGRALSFANGLFLVVDLKEEKHEEKKEAKSEMSMNSKDMVMMTKTEMMSKEMKSEQKMEKKEEHEHHHKKLSLSTTAYKFGQSFNILEFTGAMHHKTAHNNETEFKNLGKKYGGMTEYTIVDFDFNPPKPTK</sequence>
<dbReference type="KEGG" id="mpj:MPNE_0191"/>
<organism evidence="3 4">
    <name type="scientific">Mycoplasmoides pneumoniae (strain ATCC 15531 / DSM 23978 / CIP 103766 / NBRC 14401 / NCTC 10119 / FH)</name>
    <name type="common">Mycoplasma pneumoniae</name>
    <dbReference type="NCBI Taxonomy" id="722438"/>
    <lineage>
        <taxon>Bacteria</taxon>
        <taxon>Bacillati</taxon>
        <taxon>Mycoplasmatota</taxon>
        <taxon>Mycoplasmoidales</taxon>
        <taxon>Mycoplasmoidaceae</taxon>
        <taxon>Mycoplasmoides</taxon>
    </lineage>
</organism>
<evidence type="ECO:0000256" key="1">
    <source>
        <dbReference type="SAM" id="MobiDB-lite"/>
    </source>
</evidence>
<evidence type="ECO:0000256" key="2">
    <source>
        <dbReference type="SAM" id="SignalP"/>
    </source>
</evidence>
<feature type="signal peptide" evidence="2">
    <location>
        <begin position="1"/>
        <end position="25"/>
    </location>
</feature>
<protein>
    <recommendedName>
        <fullName evidence="5">Lipoprotein</fullName>
    </recommendedName>
</protein>
<reference evidence="3 4" key="1">
    <citation type="journal article" date="2010" name="Appl. Environ. Microbiol.">
        <title>Targeted chromosomal knockouts in Mycoplasma pneumoniae.</title>
        <authorList>
            <person name="Krishnakumar R."/>
            <person name="Assad-Garcia N."/>
            <person name="Benders G.A."/>
            <person name="Phan Q."/>
            <person name="Montague M.G."/>
            <person name="Glass J.I."/>
        </authorList>
    </citation>
    <scope>NUCLEOTIDE SEQUENCE [LARGE SCALE GENOMIC DNA]</scope>
    <source>
        <strain evidence="4">ATCC 15531 / DSM 22911 / NBRC 14401 / NCTC 10119 / FH</strain>
    </source>
</reference>
<keyword evidence="2" id="KW-0732">Signal</keyword>